<keyword evidence="1" id="KW-0175">Coiled coil</keyword>
<protein>
    <submittedName>
        <fullName evidence="2">BZ3500_MvSof-1268-A1-R1_Chr3-1g06052 protein</fullName>
    </submittedName>
</protein>
<evidence type="ECO:0000256" key="1">
    <source>
        <dbReference type="SAM" id="Coils"/>
    </source>
</evidence>
<feature type="coiled-coil region" evidence="1">
    <location>
        <begin position="166"/>
        <end position="193"/>
    </location>
</feature>
<dbReference type="STRING" id="289078.A0A2X0LDL8"/>
<proteinExistence type="predicted"/>
<dbReference type="EMBL" id="FMWP01000096">
    <property type="protein sequence ID" value="SCZ99513.1"/>
    <property type="molecule type" value="Genomic_DNA"/>
</dbReference>
<feature type="coiled-coil region" evidence="1">
    <location>
        <begin position="17"/>
        <end position="51"/>
    </location>
</feature>
<evidence type="ECO:0000313" key="3">
    <source>
        <dbReference type="Proteomes" id="UP000249723"/>
    </source>
</evidence>
<sequence length="239" mass="27028">MQAVNRLIFGPSPEEKVRKWQQQLKQQSRSLDREIRQLDTASNKVKQQVRKLATQGDFKNAKLLAREVVRSNKQKDRLHTSQARLNSINMQLTHQLGRSASLVQPGRPFTWITDPLIHPAATVKITGTLQKSTEIMKLSNQLISQPQLSATMRAMSQEMMKAGIMQEMMDDTLDAIDDDEEELEEEAQEEVDKMLWQITDGKLGQANGKLGTLPQKTGPTPEEIQKDEEMERAIAGLLA</sequence>
<dbReference type="Pfam" id="PF03357">
    <property type="entry name" value="Snf7"/>
    <property type="match status" value="2"/>
</dbReference>
<accession>A0A2X0LDL8</accession>
<name>A0A2X0LDL8_9BASI</name>
<reference evidence="3" key="1">
    <citation type="submission" date="2016-10" db="EMBL/GenBank/DDBJ databases">
        <authorList>
            <person name="Jeantristanb JTB J.-T."/>
            <person name="Ricardo R."/>
        </authorList>
    </citation>
    <scope>NUCLEOTIDE SEQUENCE [LARGE SCALE GENOMIC DNA]</scope>
</reference>
<evidence type="ECO:0000313" key="2">
    <source>
        <dbReference type="EMBL" id="SCZ99513.1"/>
    </source>
</evidence>
<dbReference type="InterPro" id="IPR005024">
    <property type="entry name" value="Snf7_fam"/>
</dbReference>
<organism evidence="2 3">
    <name type="scientific">Microbotryum saponariae</name>
    <dbReference type="NCBI Taxonomy" id="289078"/>
    <lineage>
        <taxon>Eukaryota</taxon>
        <taxon>Fungi</taxon>
        <taxon>Dikarya</taxon>
        <taxon>Basidiomycota</taxon>
        <taxon>Pucciniomycotina</taxon>
        <taxon>Microbotryomycetes</taxon>
        <taxon>Microbotryales</taxon>
        <taxon>Microbotryaceae</taxon>
        <taxon>Microbotryum</taxon>
    </lineage>
</organism>
<dbReference type="AlphaFoldDB" id="A0A2X0LDL8"/>
<keyword evidence="3" id="KW-1185">Reference proteome</keyword>
<dbReference type="Gene3D" id="6.10.140.1230">
    <property type="match status" value="2"/>
</dbReference>
<dbReference type="OrthoDB" id="2329734at2759"/>
<dbReference type="GO" id="GO:0007034">
    <property type="term" value="P:vacuolar transport"/>
    <property type="evidence" value="ECO:0007669"/>
    <property type="project" value="InterPro"/>
</dbReference>
<gene>
    <name evidence="2" type="ORF">BZ3500_MVSOF-1268-A1-R1_CHR3-1G06052</name>
</gene>
<dbReference type="PANTHER" id="PTHR10476">
    <property type="entry name" value="CHARGED MULTIVESICULAR BODY PROTEIN"/>
    <property type="match status" value="1"/>
</dbReference>
<dbReference type="Proteomes" id="UP000249723">
    <property type="component" value="Unassembled WGS sequence"/>
</dbReference>